<feature type="signal peptide" evidence="1">
    <location>
        <begin position="1"/>
        <end position="17"/>
    </location>
</feature>
<name>A0A7X5XXP2_9SPHN</name>
<dbReference type="Proteomes" id="UP000531251">
    <property type="component" value="Unassembled WGS sequence"/>
</dbReference>
<keyword evidence="1" id="KW-0732">Signal</keyword>
<gene>
    <name evidence="2" type="ORF">GGR89_000013</name>
</gene>
<dbReference type="EMBL" id="JAATJB010000001">
    <property type="protein sequence ID" value="NJB95721.1"/>
    <property type="molecule type" value="Genomic_DNA"/>
</dbReference>
<reference evidence="2 3" key="1">
    <citation type="submission" date="2020-03" db="EMBL/GenBank/DDBJ databases">
        <title>Genomic Encyclopedia of Type Strains, Phase IV (KMG-IV): sequencing the most valuable type-strain genomes for metagenomic binning, comparative biology and taxonomic classification.</title>
        <authorList>
            <person name="Goeker M."/>
        </authorList>
    </citation>
    <scope>NUCLEOTIDE SEQUENCE [LARGE SCALE GENOMIC DNA]</scope>
    <source>
        <strain evidence="2 3">DSM 7225</strain>
    </source>
</reference>
<protein>
    <submittedName>
        <fullName evidence="2">Uncharacterized protein</fullName>
    </submittedName>
</protein>
<accession>A0A7X5XXP2</accession>
<keyword evidence="3" id="KW-1185">Reference proteome</keyword>
<dbReference type="AlphaFoldDB" id="A0A7X5XXP2"/>
<evidence type="ECO:0000256" key="1">
    <source>
        <dbReference type="SAM" id="SignalP"/>
    </source>
</evidence>
<evidence type="ECO:0000313" key="3">
    <source>
        <dbReference type="Proteomes" id="UP000531251"/>
    </source>
</evidence>
<feature type="chain" id="PRO_5030743972" evidence="1">
    <location>
        <begin position="18"/>
        <end position="123"/>
    </location>
</feature>
<evidence type="ECO:0000313" key="2">
    <source>
        <dbReference type="EMBL" id="NJB95721.1"/>
    </source>
</evidence>
<proteinExistence type="predicted"/>
<sequence>MALLAFALLAILLPQQARGPAGDDDGTGIAARPLTRQRCPVPTDPNEIVVCKRDEPDRYRIGPQLAAPPQRRALDPSIRLPGAGEVRAEAQQHSAGIASVPAAFVTLRIPLGGKKKKPDDPQK</sequence>
<dbReference type="RefSeq" id="WP_125974543.1">
    <property type="nucleotide sequence ID" value="NZ_BAAADY010000022.1"/>
</dbReference>
<organism evidence="2 3">
    <name type="scientific">Sphingomonas trueperi</name>
    <dbReference type="NCBI Taxonomy" id="53317"/>
    <lineage>
        <taxon>Bacteria</taxon>
        <taxon>Pseudomonadati</taxon>
        <taxon>Pseudomonadota</taxon>
        <taxon>Alphaproteobacteria</taxon>
        <taxon>Sphingomonadales</taxon>
        <taxon>Sphingomonadaceae</taxon>
        <taxon>Sphingomonas</taxon>
    </lineage>
</organism>
<comment type="caution">
    <text evidence="2">The sequence shown here is derived from an EMBL/GenBank/DDBJ whole genome shotgun (WGS) entry which is preliminary data.</text>
</comment>